<sequence length="245" mass="25935">MGRASPRRTSLAKPRICGILGESYEITRAAWLDRRPRRGLGRGQSTRTSSKESRMDVSSFGTCCAVLFSTIPVPGAGAFDVFGVIVAAPSPPLGTASPVRVLSVSSGRTGGFRHTPQGRLAAAEARSGRAFSLCRGAHDPFGALERTVEGAPVPWADGSAPGTSTPLGRSRLVMLFVWPGRGLGLIRCIHPYPRIRGLSGSPPPGSFAQFHWDPEGPDSSAFPEFPRRGESARSSQSARVAREGV</sequence>
<gene>
    <name evidence="2" type="ORF">LCGC14_0776390</name>
</gene>
<comment type="caution">
    <text evidence="2">The sequence shown here is derived from an EMBL/GenBank/DDBJ whole genome shotgun (WGS) entry which is preliminary data.</text>
</comment>
<proteinExistence type="predicted"/>
<protein>
    <submittedName>
        <fullName evidence="2">Uncharacterized protein</fullName>
    </submittedName>
</protein>
<evidence type="ECO:0000313" key="2">
    <source>
        <dbReference type="EMBL" id="KKN36156.1"/>
    </source>
</evidence>
<feature type="region of interest" description="Disordered" evidence="1">
    <location>
        <begin position="206"/>
        <end position="245"/>
    </location>
</feature>
<organism evidence="2">
    <name type="scientific">marine sediment metagenome</name>
    <dbReference type="NCBI Taxonomy" id="412755"/>
    <lineage>
        <taxon>unclassified sequences</taxon>
        <taxon>metagenomes</taxon>
        <taxon>ecological metagenomes</taxon>
    </lineage>
</organism>
<name>A0A0F9SGQ5_9ZZZZ</name>
<accession>A0A0F9SGQ5</accession>
<evidence type="ECO:0000256" key="1">
    <source>
        <dbReference type="SAM" id="MobiDB-lite"/>
    </source>
</evidence>
<dbReference type="EMBL" id="LAZR01001985">
    <property type="protein sequence ID" value="KKN36156.1"/>
    <property type="molecule type" value="Genomic_DNA"/>
</dbReference>
<dbReference type="AlphaFoldDB" id="A0A0F9SGQ5"/>
<reference evidence="2" key="1">
    <citation type="journal article" date="2015" name="Nature">
        <title>Complex archaea that bridge the gap between prokaryotes and eukaryotes.</title>
        <authorList>
            <person name="Spang A."/>
            <person name="Saw J.H."/>
            <person name="Jorgensen S.L."/>
            <person name="Zaremba-Niedzwiedzka K."/>
            <person name="Martijn J."/>
            <person name="Lind A.E."/>
            <person name="van Eijk R."/>
            <person name="Schleper C."/>
            <person name="Guy L."/>
            <person name="Ettema T.J."/>
        </authorList>
    </citation>
    <scope>NUCLEOTIDE SEQUENCE</scope>
</reference>